<dbReference type="InterPro" id="IPR006311">
    <property type="entry name" value="TAT_signal"/>
</dbReference>
<dbReference type="SUPFAM" id="SSF56300">
    <property type="entry name" value="Metallo-dependent phosphatases"/>
    <property type="match status" value="1"/>
</dbReference>
<comment type="caution">
    <text evidence="3">The sequence shown here is derived from an EMBL/GenBank/DDBJ whole genome shotgun (WGS) entry which is preliminary data.</text>
</comment>
<proteinExistence type="predicted"/>
<dbReference type="InterPro" id="IPR018946">
    <property type="entry name" value="PhoD-like_MPP"/>
</dbReference>
<protein>
    <submittedName>
        <fullName evidence="3">Alkaline phosphatase D</fullName>
        <ecNumber evidence="3">3.1.3.1</ecNumber>
    </submittedName>
</protein>
<organism evidence="3 4">
    <name type="scientific">Phytomonospora endophytica</name>
    <dbReference type="NCBI Taxonomy" id="714109"/>
    <lineage>
        <taxon>Bacteria</taxon>
        <taxon>Bacillati</taxon>
        <taxon>Actinomycetota</taxon>
        <taxon>Actinomycetes</taxon>
        <taxon>Micromonosporales</taxon>
        <taxon>Micromonosporaceae</taxon>
        <taxon>Phytomonospora</taxon>
    </lineage>
</organism>
<dbReference type="Gene3D" id="2.60.40.380">
    <property type="entry name" value="Purple acid phosphatase-like, N-terminal"/>
    <property type="match status" value="1"/>
</dbReference>
<dbReference type="EMBL" id="JACHGT010000004">
    <property type="protein sequence ID" value="MBB6034512.1"/>
    <property type="molecule type" value="Genomic_DNA"/>
</dbReference>
<dbReference type="PANTHER" id="PTHR43606">
    <property type="entry name" value="PHOSPHATASE, PUTATIVE (AFU_ORTHOLOGUE AFUA_6G08710)-RELATED"/>
    <property type="match status" value="1"/>
</dbReference>
<accession>A0A841FLV4</accession>
<keyword evidence="3" id="KW-0378">Hydrolase</keyword>
<dbReference type="Pfam" id="PF09423">
    <property type="entry name" value="PhoD"/>
    <property type="match status" value="1"/>
</dbReference>
<dbReference type="Proteomes" id="UP000548476">
    <property type="component" value="Unassembled WGS sequence"/>
</dbReference>
<evidence type="ECO:0000259" key="2">
    <source>
        <dbReference type="Pfam" id="PF16655"/>
    </source>
</evidence>
<dbReference type="InterPro" id="IPR052900">
    <property type="entry name" value="Phospholipid_Metab_Enz"/>
</dbReference>
<feature type="domain" description="Phospholipase D N-terminal" evidence="2">
    <location>
        <begin position="46"/>
        <end position="134"/>
    </location>
</feature>
<dbReference type="RefSeq" id="WP_184787360.1">
    <property type="nucleotide sequence ID" value="NZ_BONT01000088.1"/>
</dbReference>
<sequence length="513" mass="56202">MTTIDRRRLLTGGAAAIGGGVLLGTGLGAGAYAAPALLRGRPELTHGVQSGEVSGDSAVIWTRADRESRMWVELSHRPDFRHARLVRGPRVTAATDFTGKVHVDGLRAGRTVHYRVWTSDGRRESASATGSLRTSPTRHQDVRFVWSGDLAGQGWGINPELGGFRIFDAMAAVDPDFFLCSGDFNYADGALAETVALPGGRTWRNLVIPEKTKVAETLGEYRGQYKYNLLDERLRAFAAAVPMLHQWDDHEVTNNWYPGEILEDARYTEKRVDVLAARARRAFAEFTPNRLSADGEGRIYRKISHGPLLDVFVLDMRTHKNANDANNDPHTRSGVLGRTQLDWLKRELRRSTATWKVLAADLPLGLIVPDGTAQEGLAQGDNGAPLGREREVAELLSYVNRADVTGTVWLTADVHYTAAHHYDPSRASFKDFKPFWEFVSGPMNAGAFGPNVLDGTFGPEARFVKAPPAANTSPADGFQFFGEVVISAATKALTVRLRDLDGAVLFEVELPAE</sequence>
<evidence type="ECO:0000313" key="4">
    <source>
        <dbReference type="Proteomes" id="UP000548476"/>
    </source>
</evidence>
<dbReference type="InterPro" id="IPR038607">
    <property type="entry name" value="PhoD-like_sf"/>
</dbReference>
<dbReference type="PROSITE" id="PS51318">
    <property type="entry name" value="TAT"/>
    <property type="match status" value="1"/>
</dbReference>
<dbReference type="PANTHER" id="PTHR43606:SF1">
    <property type="entry name" value="PHOD-LIKE PHOSPHATASE METALLOPHOSPHATASE DOMAIN-CONTAINING PROTEIN"/>
    <property type="match status" value="1"/>
</dbReference>
<dbReference type="InterPro" id="IPR029052">
    <property type="entry name" value="Metallo-depent_PP-like"/>
</dbReference>
<evidence type="ECO:0000259" key="1">
    <source>
        <dbReference type="Pfam" id="PF09423"/>
    </source>
</evidence>
<dbReference type="Pfam" id="PF16655">
    <property type="entry name" value="PhoD_N"/>
    <property type="match status" value="1"/>
</dbReference>
<name>A0A841FLV4_9ACTN</name>
<dbReference type="AlphaFoldDB" id="A0A841FLV4"/>
<reference evidence="3 4" key="1">
    <citation type="submission" date="2020-08" db="EMBL/GenBank/DDBJ databases">
        <title>Genomic Encyclopedia of Type Strains, Phase IV (KMG-IV): sequencing the most valuable type-strain genomes for metagenomic binning, comparative biology and taxonomic classification.</title>
        <authorList>
            <person name="Goeker M."/>
        </authorList>
    </citation>
    <scope>NUCLEOTIDE SEQUENCE [LARGE SCALE GENOMIC DNA]</scope>
    <source>
        <strain evidence="3 4">YIM 65646</strain>
    </source>
</reference>
<keyword evidence="4" id="KW-1185">Reference proteome</keyword>
<feature type="domain" description="PhoD-like phosphatase metallophosphatase" evidence="1">
    <location>
        <begin position="150"/>
        <end position="497"/>
    </location>
</feature>
<evidence type="ECO:0000313" key="3">
    <source>
        <dbReference type="EMBL" id="MBB6034512.1"/>
    </source>
</evidence>
<dbReference type="InterPro" id="IPR032093">
    <property type="entry name" value="PhoD_N"/>
</dbReference>
<dbReference type="GO" id="GO:0004035">
    <property type="term" value="F:alkaline phosphatase activity"/>
    <property type="evidence" value="ECO:0007669"/>
    <property type="project" value="UniProtKB-EC"/>
</dbReference>
<gene>
    <name evidence="3" type="ORF">HNR73_002362</name>
</gene>
<dbReference type="EC" id="3.1.3.1" evidence="3"/>
<dbReference type="Gene3D" id="3.60.21.70">
    <property type="entry name" value="PhoD-like phosphatase"/>
    <property type="match status" value="1"/>
</dbReference>